<protein>
    <submittedName>
        <fullName evidence="1">Uncharacterized protein</fullName>
    </submittedName>
</protein>
<dbReference type="Proteomes" id="UP000076738">
    <property type="component" value="Unassembled WGS sequence"/>
</dbReference>
<dbReference type="OrthoDB" id="10465487at2759"/>
<dbReference type="AlphaFoldDB" id="A0A167H3A4"/>
<organism evidence="1 2">
    <name type="scientific">Calocera viscosa (strain TUFC12733)</name>
    <dbReference type="NCBI Taxonomy" id="1330018"/>
    <lineage>
        <taxon>Eukaryota</taxon>
        <taxon>Fungi</taxon>
        <taxon>Dikarya</taxon>
        <taxon>Basidiomycota</taxon>
        <taxon>Agaricomycotina</taxon>
        <taxon>Dacrymycetes</taxon>
        <taxon>Dacrymycetales</taxon>
        <taxon>Dacrymycetaceae</taxon>
        <taxon>Calocera</taxon>
    </lineage>
</organism>
<evidence type="ECO:0000313" key="2">
    <source>
        <dbReference type="Proteomes" id="UP000076738"/>
    </source>
</evidence>
<evidence type="ECO:0000313" key="1">
    <source>
        <dbReference type="EMBL" id="KZO91185.1"/>
    </source>
</evidence>
<keyword evidence="2" id="KW-1185">Reference proteome</keyword>
<gene>
    <name evidence="1" type="ORF">CALVIDRAFT_530991</name>
</gene>
<accession>A0A167H3A4</accession>
<dbReference type="EMBL" id="KV417327">
    <property type="protein sequence ID" value="KZO91185.1"/>
    <property type="molecule type" value="Genomic_DNA"/>
</dbReference>
<sequence length="194" mass="22254">MWEVPNIGLLMDSDIHTIPDTLEELDDYIDVLPRTDSRTQKSRPWDVIWRNPSITVTGIIRVAHFRIHGFLNKVFVKNRSGRPYTLSSREDPDGKAFAIRERWATNSPIAMGVRLLTGEVKPAPFLIFREGDFVDVAFTLEVVKLRERVVVNLVPEHVIRLVARPSEMTNVNGQHGTEEVPTIRRVLESTIRFD</sequence>
<name>A0A167H3A4_CALVF</name>
<reference evidence="1 2" key="1">
    <citation type="journal article" date="2016" name="Mol. Biol. Evol.">
        <title>Comparative Genomics of Early-Diverging Mushroom-Forming Fungi Provides Insights into the Origins of Lignocellulose Decay Capabilities.</title>
        <authorList>
            <person name="Nagy L.G."/>
            <person name="Riley R."/>
            <person name="Tritt A."/>
            <person name="Adam C."/>
            <person name="Daum C."/>
            <person name="Floudas D."/>
            <person name="Sun H."/>
            <person name="Yadav J.S."/>
            <person name="Pangilinan J."/>
            <person name="Larsson K.H."/>
            <person name="Matsuura K."/>
            <person name="Barry K."/>
            <person name="Labutti K."/>
            <person name="Kuo R."/>
            <person name="Ohm R.A."/>
            <person name="Bhattacharya S.S."/>
            <person name="Shirouzu T."/>
            <person name="Yoshinaga Y."/>
            <person name="Martin F.M."/>
            <person name="Grigoriev I.V."/>
            <person name="Hibbett D.S."/>
        </authorList>
    </citation>
    <scope>NUCLEOTIDE SEQUENCE [LARGE SCALE GENOMIC DNA]</scope>
    <source>
        <strain evidence="1 2">TUFC12733</strain>
    </source>
</reference>
<proteinExistence type="predicted"/>